<name>A0A7R9U7Q0_9STRA</name>
<organism evidence="1">
    <name type="scientific">Pinguiococcus pyrenoidosus</name>
    <dbReference type="NCBI Taxonomy" id="172671"/>
    <lineage>
        <taxon>Eukaryota</taxon>
        <taxon>Sar</taxon>
        <taxon>Stramenopiles</taxon>
        <taxon>Ochrophyta</taxon>
        <taxon>Pinguiophyceae</taxon>
        <taxon>Pinguiochrysidales</taxon>
        <taxon>Pinguiochrysidaceae</taxon>
        <taxon>Pinguiococcus</taxon>
    </lineage>
</organism>
<protein>
    <submittedName>
        <fullName evidence="1">Uncharacterized protein</fullName>
    </submittedName>
</protein>
<gene>
    <name evidence="1" type="ORF">PPYR1160_LOCUS5020</name>
</gene>
<dbReference type="AlphaFoldDB" id="A0A7R9U7Q0"/>
<accession>A0A7R9U7Q0</accession>
<sequence>MRGGRDRIKRLKCWESDWSLRTKTTKAKLLPYHISLAPHEAMVAKLTLANLGNSKTNCRFVLRAVGLDLNVASKPEAPTAKEVVSFLRRNLTRFQKNLLGLEKLQGLAARVEQMKAGFQMSDRGSTVGVPARNWHELEEEIAQELQRSVHLVD</sequence>
<evidence type="ECO:0000313" key="1">
    <source>
        <dbReference type="EMBL" id="CAD8255528.1"/>
    </source>
</evidence>
<dbReference type="EMBL" id="HBEA01006529">
    <property type="protein sequence ID" value="CAD8255528.1"/>
    <property type="molecule type" value="Transcribed_RNA"/>
</dbReference>
<reference evidence="1" key="1">
    <citation type="submission" date="2021-01" db="EMBL/GenBank/DDBJ databases">
        <authorList>
            <person name="Corre E."/>
            <person name="Pelletier E."/>
            <person name="Niang G."/>
            <person name="Scheremetjew M."/>
            <person name="Finn R."/>
            <person name="Kale V."/>
            <person name="Holt S."/>
            <person name="Cochrane G."/>
            <person name="Meng A."/>
            <person name="Brown T."/>
            <person name="Cohen L."/>
        </authorList>
    </citation>
    <scope>NUCLEOTIDE SEQUENCE</scope>
    <source>
        <strain evidence="1">CCMP2078</strain>
    </source>
</reference>
<proteinExistence type="predicted"/>